<dbReference type="AlphaFoldDB" id="A0A9N9FZJ8"/>
<keyword evidence="2" id="KW-1185">Reference proteome</keyword>
<gene>
    <name evidence="1" type="ORF">ALEPTO_LOCUS6635</name>
</gene>
<reference evidence="1" key="1">
    <citation type="submission" date="2021-06" db="EMBL/GenBank/DDBJ databases">
        <authorList>
            <person name="Kallberg Y."/>
            <person name="Tangrot J."/>
            <person name="Rosling A."/>
        </authorList>
    </citation>
    <scope>NUCLEOTIDE SEQUENCE</scope>
    <source>
        <strain evidence="1">FL130A</strain>
    </source>
</reference>
<dbReference type="EMBL" id="CAJVPS010002381">
    <property type="protein sequence ID" value="CAG8567073.1"/>
    <property type="molecule type" value="Genomic_DNA"/>
</dbReference>
<comment type="caution">
    <text evidence="1">The sequence shown here is derived from an EMBL/GenBank/DDBJ whole genome shotgun (WGS) entry which is preliminary data.</text>
</comment>
<accession>A0A9N9FZJ8</accession>
<proteinExistence type="predicted"/>
<protein>
    <submittedName>
        <fullName evidence="1">8751_t:CDS:1</fullName>
    </submittedName>
</protein>
<dbReference type="Proteomes" id="UP000789508">
    <property type="component" value="Unassembled WGS sequence"/>
</dbReference>
<organism evidence="1 2">
    <name type="scientific">Ambispora leptoticha</name>
    <dbReference type="NCBI Taxonomy" id="144679"/>
    <lineage>
        <taxon>Eukaryota</taxon>
        <taxon>Fungi</taxon>
        <taxon>Fungi incertae sedis</taxon>
        <taxon>Mucoromycota</taxon>
        <taxon>Glomeromycotina</taxon>
        <taxon>Glomeromycetes</taxon>
        <taxon>Archaeosporales</taxon>
        <taxon>Ambisporaceae</taxon>
        <taxon>Ambispora</taxon>
    </lineage>
</organism>
<name>A0A9N9FZJ8_9GLOM</name>
<sequence length="86" mass="9770">MILVTFQMQTSVFGRPEDDFKNQDYNNKNPYYFDPLDLIRPGRATSPGIFPPNYLGAFLGPNFASYKYCLESVAPGFEYICNNIGV</sequence>
<evidence type="ECO:0000313" key="2">
    <source>
        <dbReference type="Proteomes" id="UP000789508"/>
    </source>
</evidence>
<evidence type="ECO:0000313" key="1">
    <source>
        <dbReference type="EMBL" id="CAG8567073.1"/>
    </source>
</evidence>